<dbReference type="GO" id="GO:0097431">
    <property type="term" value="C:mitotic spindle pole"/>
    <property type="evidence" value="ECO:0007669"/>
    <property type="project" value="TreeGrafter"/>
</dbReference>
<feature type="compositionally biased region" description="Low complexity" evidence="10">
    <location>
        <begin position="1342"/>
        <end position="1356"/>
    </location>
</feature>
<dbReference type="GO" id="GO:0005794">
    <property type="term" value="C:Golgi apparatus"/>
    <property type="evidence" value="ECO:0007669"/>
    <property type="project" value="UniProtKB-SubCell"/>
</dbReference>
<evidence type="ECO:0000256" key="2">
    <source>
        <dbReference type="ARBA" id="ARBA00004555"/>
    </source>
</evidence>
<dbReference type="GeneTree" id="ENSGT00950000183190"/>
<name>A0A8C0IX39_CHEAB</name>
<feature type="coiled-coil region" evidence="9">
    <location>
        <begin position="434"/>
        <end position="461"/>
    </location>
</feature>
<keyword evidence="6" id="KW-0112">Calmodulin-binding</keyword>
<evidence type="ECO:0000256" key="1">
    <source>
        <dbReference type="ARBA" id="ARBA00004245"/>
    </source>
</evidence>
<evidence type="ECO:0000256" key="4">
    <source>
        <dbReference type="ARBA" id="ARBA00022490"/>
    </source>
</evidence>
<dbReference type="GO" id="GO:0000132">
    <property type="term" value="P:establishment of mitotic spindle orientation"/>
    <property type="evidence" value="ECO:0007669"/>
    <property type="project" value="TreeGrafter"/>
</dbReference>
<dbReference type="GO" id="GO:0007059">
    <property type="term" value="P:chromosome segregation"/>
    <property type="evidence" value="ECO:0007669"/>
    <property type="project" value="TreeGrafter"/>
</dbReference>
<evidence type="ECO:0000256" key="9">
    <source>
        <dbReference type="SAM" id="Coils"/>
    </source>
</evidence>
<accession>A0A8C0IX39</accession>
<feature type="coiled-coil region" evidence="9">
    <location>
        <begin position="1162"/>
        <end position="1196"/>
    </location>
</feature>
<dbReference type="Pfam" id="PF07989">
    <property type="entry name" value="Cnn_1N"/>
    <property type="match status" value="1"/>
</dbReference>
<feature type="coiled-coil region" evidence="9">
    <location>
        <begin position="1064"/>
        <end position="1095"/>
    </location>
</feature>
<comment type="subcellular location">
    <subcellularLocation>
        <location evidence="1">Cytoplasm</location>
        <location evidence="1">Cytoskeleton</location>
    </subcellularLocation>
    <subcellularLocation>
        <location evidence="2">Golgi apparatus</location>
    </subcellularLocation>
</comment>
<gene>
    <name evidence="13" type="primary">CDK5RAP2</name>
</gene>
<dbReference type="PANTHER" id="PTHR46930:SF1">
    <property type="entry name" value="CDK5 REGULATORY SUBUNIT-ASSOCIATED PROTEIN 2"/>
    <property type="match status" value="1"/>
</dbReference>
<dbReference type="GO" id="GO:0005516">
    <property type="term" value="F:calmodulin binding"/>
    <property type="evidence" value="ECO:0007669"/>
    <property type="project" value="UniProtKB-KW"/>
</dbReference>
<dbReference type="Proteomes" id="UP000694404">
    <property type="component" value="Unplaced"/>
</dbReference>
<evidence type="ECO:0000259" key="12">
    <source>
        <dbReference type="Pfam" id="PF23246"/>
    </source>
</evidence>
<dbReference type="GO" id="GO:0001578">
    <property type="term" value="P:microtubule bundle formation"/>
    <property type="evidence" value="ECO:0007669"/>
    <property type="project" value="TreeGrafter"/>
</dbReference>
<dbReference type="PANTHER" id="PTHR46930">
    <property type="entry name" value="CDK5 REGULATORY SUBUNIT-ASSOCIATED PROTEIN 2"/>
    <property type="match status" value="1"/>
</dbReference>
<dbReference type="GO" id="GO:0008017">
    <property type="term" value="F:microtubule binding"/>
    <property type="evidence" value="ECO:0007669"/>
    <property type="project" value="TreeGrafter"/>
</dbReference>
<dbReference type="InterPro" id="IPR056273">
    <property type="entry name" value="CDK5RAP2_MYOME_CC"/>
</dbReference>
<keyword evidence="5" id="KW-0597">Phosphoprotein</keyword>
<evidence type="ECO:0000256" key="5">
    <source>
        <dbReference type="ARBA" id="ARBA00022553"/>
    </source>
</evidence>
<protein>
    <recommendedName>
        <fullName evidence="3">CDK5 regulatory subunit-associated protein 2</fullName>
    </recommendedName>
</protein>
<feature type="coiled-coil region" evidence="9">
    <location>
        <begin position="511"/>
        <end position="545"/>
    </location>
</feature>
<evidence type="ECO:0000256" key="8">
    <source>
        <dbReference type="ARBA" id="ARBA00023212"/>
    </source>
</evidence>
<dbReference type="GO" id="GO:0007099">
    <property type="term" value="P:centriole replication"/>
    <property type="evidence" value="ECO:0007669"/>
    <property type="project" value="TreeGrafter"/>
</dbReference>
<dbReference type="GO" id="GO:0046600">
    <property type="term" value="P:negative regulation of centriole replication"/>
    <property type="evidence" value="ECO:0007669"/>
    <property type="project" value="TreeGrafter"/>
</dbReference>
<evidence type="ECO:0000256" key="3">
    <source>
        <dbReference type="ARBA" id="ARBA00020479"/>
    </source>
</evidence>
<evidence type="ECO:0000256" key="6">
    <source>
        <dbReference type="ARBA" id="ARBA00022860"/>
    </source>
</evidence>
<dbReference type="InterPro" id="IPR012943">
    <property type="entry name" value="Cnn_1N"/>
</dbReference>
<keyword evidence="8" id="KW-0206">Cytoskeleton</keyword>
<reference evidence="13" key="1">
    <citation type="submission" date="2025-08" db="UniProtKB">
        <authorList>
            <consortium name="Ensembl"/>
        </authorList>
    </citation>
    <scope>IDENTIFICATION</scope>
</reference>
<feature type="domain" description="Centrosomin N-terminal motif 1" evidence="11">
    <location>
        <begin position="5"/>
        <end position="71"/>
    </location>
</feature>
<dbReference type="GO" id="GO:0090266">
    <property type="term" value="P:regulation of mitotic cell cycle spindle assembly checkpoint"/>
    <property type="evidence" value="ECO:0007669"/>
    <property type="project" value="TreeGrafter"/>
</dbReference>
<organism evidence="13 14">
    <name type="scientific">Chelonoidis abingdonii</name>
    <name type="common">Abingdon island giant tortoise</name>
    <name type="synonym">Testudo abingdonii</name>
    <dbReference type="NCBI Taxonomy" id="106734"/>
    <lineage>
        <taxon>Eukaryota</taxon>
        <taxon>Metazoa</taxon>
        <taxon>Chordata</taxon>
        <taxon>Craniata</taxon>
        <taxon>Vertebrata</taxon>
        <taxon>Euteleostomi</taxon>
        <taxon>Archelosauria</taxon>
        <taxon>Testudinata</taxon>
        <taxon>Testudines</taxon>
        <taxon>Cryptodira</taxon>
        <taxon>Durocryptodira</taxon>
        <taxon>Testudinoidea</taxon>
        <taxon>Testudinidae</taxon>
        <taxon>Chelonoidis</taxon>
    </lineage>
</organism>
<keyword evidence="14" id="KW-1185">Reference proteome</keyword>
<proteinExistence type="predicted"/>
<dbReference type="Ensembl" id="ENSCABT00000025850.1">
    <property type="protein sequence ID" value="ENSCABP00000023589.1"/>
    <property type="gene ID" value="ENSCABG00000017101.1"/>
</dbReference>
<dbReference type="GO" id="GO:0043015">
    <property type="term" value="F:gamma-tubulin binding"/>
    <property type="evidence" value="ECO:0007669"/>
    <property type="project" value="TreeGrafter"/>
</dbReference>
<keyword evidence="7" id="KW-0333">Golgi apparatus</keyword>
<feature type="region of interest" description="Disordered" evidence="10">
    <location>
        <begin position="1336"/>
        <end position="1358"/>
    </location>
</feature>
<reference evidence="13" key="2">
    <citation type="submission" date="2025-09" db="UniProtKB">
        <authorList>
            <consortium name="Ensembl"/>
        </authorList>
    </citation>
    <scope>IDENTIFICATION</scope>
</reference>
<keyword evidence="4" id="KW-0963">Cytoplasm</keyword>
<dbReference type="Pfam" id="PF23246">
    <property type="entry name" value="CC_CDK5RAP2"/>
    <property type="match status" value="1"/>
</dbReference>
<evidence type="ECO:0000256" key="7">
    <source>
        <dbReference type="ARBA" id="ARBA00023034"/>
    </source>
</evidence>
<feature type="coiled-coil region" evidence="9">
    <location>
        <begin position="1258"/>
        <end position="1296"/>
    </location>
</feature>
<dbReference type="InterPro" id="IPR042791">
    <property type="entry name" value="CDK5RAP2"/>
</dbReference>
<dbReference type="GO" id="GO:0000242">
    <property type="term" value="C:pericentriolar material"/>
    <property type="evidence" value="ECO:0007669"/>
    <property type="project" value="TreeGrafter"/>
</dbReference>
<feature type="coiled-coil region" evidence="9">
    <location>
        <begin position="215"/>
        <end position="393"/>
    </location>
</feature>
<feature type="domain" description="CDK5 regulatory subunit-associated protein 2/Myomegalin coiled coil" evidence="12">
    <location>
        <begin position="426"/>
        <end position="548"/>
    </location>
</feature>
<feature type="coiled-coil region" evidence="9">
    <location>
        <begin position="42"/>
        <end position="69"/>
    </location>
</feature>
<evidence type="ECO:0000256" key="10">
    <source>
        <dbReference type="SAM" id="MobiDB-lite"/>
    </source>
</evidence>
<evidence type="ECO:0000259" key="11">
    <source>
        <dbReference type="Pfam" id="PF07989"/>
    </source>
</evidence>
<sequence>GEIHQITDLKKENFNLKLRIYFLEERMQQKFDGPIEDIYKINIELKVEVESLKRDLQEREKLLIKASKAVESLAQGGDAEIQRVKEEAHKKVQQVEEILTSRINLLEEATAQEEVEKAFAMTEREKVLRMAVEQKLSGVTNTHLKELDSITELPEKDRLIEQLTLSLKSKEAMIQHLEEEKSQSESCDGNLPAEKIRELTVALRHEKDSEIEAIKMEVRNERNCFEKKIRSLQEELRERENELSVEKKNGLKRDKTIQGLTLALKTKEKENEELNSEIEDLNVSLAKAREATHKAQIQKFKGAEDYQALLMEKETLLAELRSENLTKDTENRKLQRRIKRTDQELNDLNLEREKMERELDEAQLQKSRGDKTINDLRNQLEKLHGEMIEREKAVEHHYNILLSESNQKLQSQELVIKRLTDSVNQKDLLLQVELQEVIKKCKNLLKAKEDLELMNEDLIKEKCASESQQSIIKIVKELEVKSEYEELILVLRKEQHIYSTLVKTLKDSDSINSLQTELNNIFLLRKQLEEDILANRNLRKVLEDQIKDTKNREDETFSFCGDQTSYMSICLGEHDHLNLQIDHLSLEELKKKVAELILMVKDLHSVNQELKKKQLGLSRSETQGKEPLKIINQNESDFIYPFKKSRLPIPLKSSRSLGNIPLTSCTQKPDMHLQHRLLALDEGLKESKIQNKHLHKELSLSGSVIETAQAKPEEERVLVRETPHNISDMNILHSLKELNKEFYSMDNQDTDSATTNSGSKSLLSLKLSVPSTDAFDDYEVIDDLEELRQRIKDMKSELEKYKMFIFHLQPTNPFLSSDIFNIVLNDAELPIERHVIQMQDTDGQETQTFSTVHQQVDYEIRIENLNSQSAETPDEQTSQNLKQLLLENEAELEREQIANMHLLDEVYRLQNKLRETSPSKYDSLVHSQARELSFQRQQIKEIHSICVTYHQHLTSLIKAFEELLQASDVDYYVAEGFREQLNQSVQLFEKLEKKFLYGMNNEKTTTMHQQLKDESPIPSAFHSLSDFEMSEKSSIGSPEPKQDLVEEEHDKLALVPSKFPPALLMEHLQEIRSLRQRLEDSIKTNERLRLQLERQVTDIELNQGSANIFIHGSEQRNSLTSEIHFLRKQNQVLNVMLTKGSRDKQKENEKLRESLSKKNAIIEHLHQDYECFKKENEKLQKQIGKKEDENRHLTHEIYSSRNELNRLQTEMNVKQHQLSENDKLLQSLRVELKVYEKLDEARRRRAEFQKDQNNPLDLHELLTEIQSLRVQLERSIETNKTLHEKLEEQLSKEKREEAASVSAVNINYLLKRDSQHYTRMNETYFPPTLETQLAAKEDLDSSSRCSSSSSTGTSCTPRLVPGHRMWADKNGRHILGLIEDYNALRKQISEGQKLVSEMETLLREITGMKNLEPGVKVPDQESLNNFSANIHTVQQNLEEAARLLKLLWRVSLPMKVVHSTAHCSQDEGMKAEILRLHKKLSEQEKKLHSTVKRLHSTNQLKENMEKVIIDQLALTHDVLKKARGNLEVSKICLAQYYVPQGT</sequence>
<evidence type="ECO:0000313" key="13">
    <source>
        <dbReference type="Ensembl" id="ENSCABP00000023589.1"/>
    </source>
</evidence>
<dbReference type="GO" id="GO:0035371">
    <property type="term" value="C:microtubule plus-end"/>
    <property type="evidence" value="ECO:0007669"/>
    <property type="project" value="TreeGrafter"/>
</dbReference>
<keyword evidence="9" id="KW-0175">Coiled coil</keyword>
<evidence type="ECO:0000313" key="14">
    <source>
        <dbReference type="Proteomes" id="UP000694404"/>
    </source>
</evidence>